<reference evidence="2 3" key="1">
    <citation type="journal article" date="2015" name="Nat. Commun.">
        <title>Outbred genome sequencing and CRISPR/Cas9 gene editing in butterflies.</title>
        <authorList>
            <person name="Li X."/>
            <person name="Fan D."/>
            <person name="Zhang W."/>
            <person name="Liu G."/>
            <person name="Zhang L."/>
            <person name="Zhao L."/>
            <person name="Fang X."/>
            <person name="Chen L."/>
            <person name="Dong Y."/>
            <person name="Chen Y."/>
            <person name="Ding Y."/>
            <person name="Zhao R."/>
            <person name="Feng M."/>
            <person name="Zhu Y."/>
            <person name="Feng Y."/>
            <person name="Jiang X."/>
            <person name="Zhu D."/>
            <person name="Xiang H."/>
            <person name="Feng X."/>
            <person name="Li S."/>
            <person name="Wang J."/>
            <person name="Zhang G."/>
            <person name="Kronforst M.R."/>
            <person name="Wang W."/>
        </authorList>
    </citation>
    <scope>NUCLEOTIDE SEQUENCE [LARGE SCALE GENOMIC DNA]</scope>
    <source>
        <strain evidence="2">Ya'a_city_454_Pm</strain>
        <tissue evidence="2">Whole body</tissue>
    </source>
</reference>
<name>A0A0N1PFP0_PAPMA</name>
<keyword evidence="1" id="KW-0812">Transmembrane</keyword>
<sequence length="185" mass="21283">MGDRRKRDDQPDCTKLAQAQMFVQEDDSVGFNWIEILCYPYIVCGKAWEFCVRICAGTNACMLCWLIMQWVMCKISAYGAPDPVLFPYYFYIFCQVVLMSLLFACLWFFFGKPVVYPYLLAIYNTLSDNKILPSGSRRMALRRYCFKKSEIFGTSVESGSASQNIDIYAHTVSAALYLLVYNALK</sequence>
<feature type="transmembrane region" description="Helical" evidence="1">
    <location>
        <begin position="50"/>
        <end position="68"/>
    </location>
</feature>
<dbReference type="Proteomes" id="UP000053240">
    <property type="component" value="Unassembled WGS sequence"/>
</dbReference>
<accession>A0A0N1PFP0</accession>
<evidence type="ECO:0000313" key="3">
    <source>
        <dbReference type="Proteomes" id="UP000053240"/>
    </source>
</evidence>
<gene>
    <name evidence="2" type="ORF">RR48_04581</name>
</gene>
<dbReference type="AlphaFoldDB" id="A0A0N1PFP0"/>
<keyword evidence="1" id="KW-1133">Transmembrane helix</keyword>
<keyword evidence="1" id="KW-0472">Membrane</keyword>
<evidence type="ECO:0000313" key="2">
    <source>
        <dbReference type="EMBL" id="KPJ10636.1"/>
    </source>
</evidence>
<proteinExistence type="predicted"/>
<protein>
    <submittedName>
        <fullName evidence="2">Uncharacterized protein</fullName>
    </submittedName>
</protein>
<dbReference type="InParanoid" id="A0A0N1PFP0"/>
<feature type="transmembrane region" description="Helical" evidence="1">
    <location>
        <begin position="88"/>
        <end position="110"/>
    </location>
</feature>
<organism evidence="2 3">
    <name type="scientific">Papilio machaon</name>
    <name type="common">Old World swallowtail butterfly</name>
    <dbReference type="NCBI Taxonomy" id="76193"/>
    <lineage>
        <taxon>Eukaryota</taxon>
        <taxon>Metazoa</taxon>
        <taxon>Ecdysozoa</taxon>
        <taxon>Arthropoda</taxon>
        <taxon>Hexapoda</taxon>
        <taxon>Insecta</taxon>
        <taxon>Pterygota</taxon>
        <taxon>Neoptera</taxon>
        <taxon>Endopterygota</taxon>
        <taxon>Lepidoptera</taxon>
        <taxon>Glossata</taxon>
        <taxon>Ditrysia</taxon>
        <taxon>Papilionoidea</taxon>
        <taxon>Papilionidae</taxon>
        <taxon>Papilioninae</taxon>
        <taxon>Papilio</taxon>
    </lineage>
</organism>
<keyword evidence="3" id="KW-1185">Reference proteome</keyword>
<dbReference type="EMBL" id="KQ460940">
    <property type="protein sequence ID" value="KPJ10636.1"/>
    <property type="molecule type" value="Genomic_DNA"/>
</dbReference>
<evidence type="ECO:0000256" key="1">
    <source>
        <dbReference type="SAM" id="Phobius"/>
    </source>
</evidence>